<dbReference type="Proteomes" id="UP001158049">
    <property type="component" value="Unassembled WGS sequence"/>
</dbReference>
<dbReference type="InterPro" id="IPR020103">
    <property type="entry name" value="PsdUridine_synth_cat_dom_sf"/>
</dbReference>
<comment type="function">
    <text evidence="2">Responsible for synthesis of pseudouridine from uracil at positions 955, 2504 and 2580 in 23S ribosomal RNA.</text>
</comment>
<dbReference type="Gene3D" id="3.10.290.10">
    <property type="entry name" value="RNA-binding S4 domain"/>
    <property type="match status" value="1"/>
</dbReference>
<dbReference type="InterPro" id="IPR006145">
    <property type="entry name" value="PsdUridine_synth_RsuA/RluA"/>
</dbReference>
<evidence type="ECO:0000313" key="10">
    <source>
        <dbReference type="EMBL" id="SMP69753.1"/>
    </source>
</evidence>
<dbReference type="SMART" id="SM00363">
    <property type="entry name" value="S4"/>
    <property type="match status" value="1"/>
</dbReference>
<dbReference type="Gene3D" id="3.30.2350.10">
    <property type="entry name" value="Pseudouridine synthase"/>
    <property type="match status" value="1"/>
</dbReference>
<keyword evidence="4" id="KW-0698">rRNA processing</keyword>
<evidence type="ECO:0000256" key="6">
    <source>
        <dbReference type="ARBA" id="ARBA00023235"/>
    </source>
</evidence>
<dbReference type="Pfam" id="PF00849">
    <property type="entry name" value="PseudoU_synth_2"/>
    <property type="match status" value="1"/>
</dbReference>
<evidence type="ECO:0000256" key="8">
    <source>
        <dbReference type="RuleBase" id="RU362028"/>
    </source>
</evidence>
<feature type="domain" description="RNA-binding S4" evidence="9">
    <location>
        <begin position="39"/>
        <end position="98"/>
    </location>
</feature>
<dbReference type="EC" id="5.4.99.-" evidence="8"/>
<sequence length="338" mass="37571">MKDLASFSGKGESFPAATPQPQVLAQARLLTISGEEAGQRIDNFLLRIFKGVPKSHIYRVLRSGEVRVNKGRIDQTYRLCEGDVLRLPPVRTAERAPSTAPGAEFSILLEDSHLLVIDKPAGVAVHGGSGVSYGVIEQLRASRPDAKFLELVHRLDRDTSGILLLAKKRSALTNLHEQIREGVVDKRYLTLVKGEWTNPRQHIRLALHKYSTPDGERRVRVQSDGLQSHTIFNLIRKFGPYALLEAELKTGRTHQIRVHLASSGYAIVGDDKYGDFALNRDMQKADGARVAFKRMFLHAHQITFTHPETGKPVTLKAPLPPECTRLLKSLESLESDAA</sequence>
<organism evidence="10 11">
    <name type="scientific">Noviherbaspirillum suwonense</name>
    <dbReference type="NCBI Taxonomy" id="1224511"/>
    <lineage>
        <taxon>Bacteria</taxon>
        <taxon>Pseudomonadati</taxon>
        <taxon>Pseudomonadota</taxon>
        <taxon>Betaproteobacteria</taxon>
        <taxon>Burkholderiales</taxon>
        <taxon>Oxalobacteraceae</taxon>
        <taxon>Noviherbaspirillum</taxon>
    </lineage>
</organism>
<accession>A0ABY1QFG1</accession>
<evidence type="ECO:0000256" key="1">
    <source>
        <dbReference type="ARBA" id="ARBA00000381"/>
    </source>
</evidence>
<evidence type="ECO:0000256" key="2">
    <source>
        <dbReference type="ARBA" id="ARBA00002876"/>
    </source>
</evidence>
<dbReference type="PROSITE" id="PS01129">
    <property type="entry name" value="PSI_RLU"/>
    <property type="match status" value="1"/>
</dbReference>
<comment type="similarity">
    <text evidence="3 8">Belongs to the pseudouridine synthase RluA family.</text>
</comment>
<dbReference type="InterPro" id="IPR050188">
    <property type="entry name" value="RluA_PseudoU_synthase"/>
</dbReference>
<evidence type="ECO:0000256" key="7">
    <source>
        <dbReference type="PROSITE-ProRule" id="PRU00182"/>
    </source>
</evidence>
<comment type="catalytic activity">
    <reaction evidence="1">
        <text>uridine(955/2504/2580) in 23S rRNA = pseudouridine(955/2504/2580) in 23S rRNA</text>
        <dbReference type="Rhea" id="RHEA:42528"/>
        <dbReference type="Rhea" id="RHEA-COMP:10099"/>
        <dbReference type="Rhea" id="RHEA-COMP:10100"/>
        <dbReference type="ChEBI" id="CHEBI:65314"/>
        <dbReference type="ChEBI" id="CHEBI:65315"/>
        <dbReference type="EC" id="5.4.99.24"/>
    </reaction>
</comment>
<comment type="caution">
    <text evidence="10">The sequence shown here is derived from an EMBL/GenBank/DDBJ whole genome shotgun (WGS) entry which is preliminary data.</text>
</comment>
<keyword evidence="5 7" id="KW-0694">RNA-binding</keyword>
<dbReference type="RefSeq" id="WP_283443707.1">
    <property type="nucleotide sequence ID" value="NZ_FXUL01000015.1"/>
</dbReference>
<dbReference type="NCBIfam" id="TIGR00005">
    <property type="entry name" value="rluA_subfam"/>
    <property type="match status" value="1"/>
</dbReference>
<evidence type="ECO:0000256" key="3">
    <source>
        <dbReference type="ARBA" id="ARBA00010876"/>
    </source>
</evidence>
<reference evidence="10 11" key="1">
    <citation type="submission" date="2017-05" db="EMBL/GenBank/DDBJ databases">
        <authorList>
            <person name="Varghese N."/>
            <person name="Submissions S."/>
        </authorList>
    </citation>
    <scope>NUCLEOTIDE SEQUENCE [LARGE SCALE GENOMIC DNA]</scope>
    <source>
        <strain evidence="10 11">DSM 26001</strain>
    </source>
</reference>
<dbReference type="EMBL" id="FXUL01000015">
    <property type="protein sequence ID" value="SMP69753.1"/>
    <property type="molecule type" value="Genomic_DNA"/>
</dbReference>
<dbReference type="CDD" id="cd00165">
    <property type="entry name" value="S4"/>
    <property type="match status" value="1"/>
</dbReference>
<dbReference type="PANTHER" id="PTHR21600:SF92">
    <property type="entry name" value="RIBOSOMAL LARGE SUBUNIT PSEUDOURIDINE SYNTHASE C"/>
    <property type="match status" value="1"/>
</dbReference>
<dbReference type="InterPro" id="IPR006224">
    <property type="entry name" value="PsdUridine_synth_RluA-like_CS"/>
</dbReference>
<keyword evidence="11" id="KW-1185">Reference proteome</keyword>
<comment type="catalytic activity">
    <reaction evidence="8">
        <text>a uridine in RNA = a pseudouridine in RNA</text>
        <dbReference type="Rhea" id="RHEA:48348"/>
        <dbReference type="Rhea" id="RHEA-COMP:12068"/>
        <dbReference type="Rhea" id="RHEA-COMP:12069"/>
        <dbReference type="ChEBI" id="CHEBI:65314"/>
        <dbReference type="ChEBI" id="CHEBI:65315"/>
    </reaction>
</comment>
<evidence type="ECO:0000313" key="11">
    <source>
        <dbReference type="Proteomes" id="UP001158049"/>
    </source>
</evidence>
<evidence type="ECO:0000256" key="5">
    <source>
        <dbReference type="ARBA" id="ARBA00022884"/>
    </source>
</evidence>
<gene>
    <name evidence="10" type="ORF">SAMN06295970_11591</name>
</gene>
<dbReference type="PANTHER" id="PTHR21600">
    <property type="entry name" value="MITOCHONDRIAL RNA PSEUDOURIDINE SYNTHASE"/>
    <property type="match status" value="1"/>
</dbReference>
<dbReference type="PROSITE" id="PS50889">
    <property type="entry name" value="S4"/>
    <property type="match status" value="1"/>
</dbReference>
<keyword evidence="6 8" id="KW-0413">Isomerase</keyword>
<evidence type="ECO:0000256" key="4">
    <source>
        <dbReference type="ARBA" id="ARBA00022552"/>
    </source>
</evidence>
<dbReference type="InterPro" id="IPR036986">
    <property type="entry name" value="S4_RNA-bd_sf"/>
</dbReference>
<dbReference type="InterPro" id="IPR002942">
    <property type="entry name" value="S4_RNA-bd"/>
</dbReference>
<protein>
    <recommendedName>
        <fullName evidence="8">Pseudouridine synthase</fullName>
        <ecNumber evidence="8">5.4.99.-</ecNumber>
    </recommendedName>
</protein>
<name>A0ABY1QFG1_9BURK</name>
<dbReference type="CDD" id="cd02869">
    <property type="entry name" value="PseudoU_synth_RluA_like"/>
    <property type="match status" value="1"/>
</dbReference>
<dbReference type="Pfam" id="PF01479">
    <property type="entry name" value="S4"/>
    <property type="match status" value="1"/>
</dbReference>
<evidence type="ECO:0000259" key="9">
    <source>
        <dbReference type="SMART" id="SM00363"/>
    </source>
</evidence>
<dbReference type="InterPro" id="IPR006225">
    <property type="entry name" value="PsdUridine_synth_RluC/D"/>
</dbReference>
<dbReference type="SUPFAM" id="SSF55120">
    <property type="entry name" value="Pseudouridine synthase"/>
    <property type="match status" value="1"/>
</dbReference>
<proteinExistence type="inferred from homology"/>
<dbReference type="SUPFAM" id="SSF55174">
    <property type="entry name" value="Alpha-L RNA-binding motif"/>
    <property type="match status" value="1"/>
</dbReference>